<accession>A0A699GPC4</accession>
<name>A0A699GPC4_TANCI</name>
<gene>
    <name evidence="1" type="ORF">Tci_143780</name>
</gene>
<protein>
    <submittedName>
        <fullName evidence="1">Putative reverse transcriptase domain-containing protein</fullName>
    </submittedName>
</protein>
<keyword evidence="1" id="KW-0548">Nucleotidyltransferase</keyword>
<dbReference type="AlphaFoldDB" id="A0A699GPC4"/>
<dbReference type="GO" id="GO:0003964">
    <property type="term" value="F:RNA-directed DNA polymerase activity"/>
    <property type="evidence" value="ECO:0007669"/>
    <property type="project" value="UniProtKB-KW"/>
</dbReference>
<reference evidence="1" key="1">
    <citation type="journal article" date="2019" name="Sci. Rep.">
        <title>Draft genome of Tanacetum cinerariifolium, the natural source of mosquito coil.</title>
        <authorList>
            <person name="Yamashiro T."/>
            <person name="Shiraishi A."/>
            <person name="Satake H."/>
            <person name="Nakayama K."/>
        </authorList>
    </citation>
    <scope>NUCLEOTIDE SEQUENCE</scope>
</reference>
<organism evidence="1">
    <name type="scientific">Tanacetum cinerariifolium</name>
    <name type="common">Dalmatian daisy</name>
    <name type="synonym">Chrysanthemum cinerariifolium</name>
    <dbReference type="NCBI Taxonomy" id="118510"/>
    <lineage>
        <taxon>Eukaryota</taxon>
        <taxon>Viridiplantae</taxon>
        <taxon>Streptophyta</taxon>
        <taxon>Embryophyta</taxon>
        <taxon>Tracheophyta</taxon>
        <taxon>Spermatophyta</taxon>
        <taxon>Magnoliopsida</taxon>
        <taxon>eudicotyledons</taxon>
        <taxon>Gunneridae</taxon>
        <taxon>Pentapetalae</taxon>
        <taxon>asterids</taxon>
        <taxon>campanulids</taxon>
        <taxon>Asterales</taxon>
        <taxon>Asteraceae</taxon>
        <taxon>Asteroideae</taxon>
        <taxon>Anthemideae</taxon>
        <taxon>Anthemidinae</taxon>
        <taxon>Tanacetum</taxon>
    </lineage>
</organism>
<comment type="caution">
    <text evidence="1">The sequence shown here is derived from an EMBL/GenBank/DDBJ whole genome shotgun (WGS) entry which is preliminary data.</text>
</comment>
<keyword evidence="1" id="KW-0695">RNA-directed DNA polymerase</keyword>
<evidence type="ECO:0000313" key="1">
    <source>
        <dbReference type="EMBL" id="GEV71803.1"/>
    </source>
</evidence>
<keyword evidence="1" id="KW-0808">Transferase</keyword>
<sequence length="78" mass="8636">MTIQSSVKDKILVVQGEASKVETAPPEMLRVLDQQMEKRADGGLYFMDQIWVSLVGSVMDEAHASSEDLSLLGNERIL</sequence>
<proteinExistence type="predicted"/>
<dbReference type="EMBL" id="BKCJ010032046">
    <property type="protein sequence ID" value="GEV71803.1"/>
    <property type="molecule type" value="Genomic_DNA"/>
</dbReference>